<gene>
    <name evidence="2" type="ORF">EWM64_g3720</name>
</gene>
<dbReference type="OrthoDB" id="3262937at2759"/>
<evidence type="ECO:0000313" key="3">
    <source>
        <dbReference type="Proteomes" id="UP000298061"/>
    </source>
</evidence>
<feature type="compositionally biased region" description="Polar residues" evidence="1">
    <location>
        <begin position="12"/>
        <end position="22"/>
    </location>
</feature>
<evidence type="ECO:0000256" key="1">
    <source>
        <dbReference type="SAM" id="MobiDB-lite"/>
    </source>
</evidence>
<evidence type="ECO:0000313" key="2">
    <source>
        <dbReference type="EMBL" id="TFY80296.1"/>
    </source>
</evidence>
<reference evidence="2 3" key="1">
    <citation type="submission" date="2019-02" db="EMBL/GenBank/DDBJ databases">
        <title>Genome sequencing of the rare red list fungi Hericium alpestre (H. flagellum).</title>
        <authorList>
            <person name="Buettner E."/>
            <person name="Kellner H."/>
        </authorList>
    </citation>
    <scope>NUCLEOTIDE SEQUENCE [LARGE SCALE GENOMIC DNA]</scope>
    <source>
        <strain evidence="2 3">DSM 108284</strain>
    </source>
</reference>
<comment type="caution">
    <text evidence="2">The sequence shown here is derived from an EMBL/GenBank/DDBJ whole genome shotgun (WGS) entry which is preliminary data.</text>
</comment>
<protein>
    <submittedName>
        <fullName evidence="2">Uncharacterized protein</fullName>
    </submittedName>
</protein>
<keyword evidence="3" id="KW-1185">Reference proteome</keyword>
<proteinExistence type="predicted"/>
<organism evidence="2 3">
    <name type="scientific">Hericium alpestre</name>
    <dbReference type="NCBI Taxonomy" id="135208"/>
    <lineage>
        <taxon>Eukaryota</taxon>
        <taxon>Fungi</taxon>
        <taxon>Dikarya</taxon>
        <taxon>Basidiomycota</taxon>
        <taxon>Agaricomycotina</taxon>
        <taxon>Agaricomycetes</taxon>
        <taxon>Russulales</taxon>
        <taxon>Hericiaceae</taxon>
        <taxon>Hericium</taxon>
    </lineage>
</organism>
<dbReference type="Proteomes" id="UP000298061">
    <property type="component" value="Unassembled WGS sequence"/>
</dbReference>
<name>A0A4Y9ZZK0_9AGAM</name>
<dbReference type="AlphaFoldDB" id="A0A4Y9ZZK0"/>
<dbReference type="EMBL" id="SFCI01000360">
    <property type="protein sequence ID" value="TFY80296.1"/>
    <property type="molecule type" value="Genomic_DNA"/>
</dbReference>
<sequence length="138" mass="15700">MSKRTRSEADEPQSQINRSCQYKRTKEEPSPPLPIAHLHISVLRWDGEPIAWDADGNDTEEYAQYVYAIPPSSPLSAVAWSDEHAAWRYHPPPGNDIRFIYKRAMFIGTGDAALTWYGKIWGEADEQARNTIMVGPQK</sequence>
<accession>A0A4Y9ZZK0</accession>
<feature type="region of interest" description="Disordered" evidence="1">
    <location>
        <begin position="1"/>
        <end position="33"/>
    </location>
</feature>